<evidence type="ECO:0000256" key="1">
    <source>
        <dbReference type="SAM" id="MobiDB-lite"/>
    </source>
</evidence>
<feature type="transmembrane region" description="Helical" evidence="2">
    <location>
        <begin position="151"/>
        <end position="171"/>
    </location>
</feature>
<name>A0A5D0NR15_9ACTN</name>
<feature type="transmembrane region" description="Helical" evidence="2">
    <location>
        <begin position="124"/>
        <end position="144"/>
    </location>
</feature>
<dbReference type="PANTHER" id="PTHR37314">
    <property type="entry name" value="SLR0142 PROTEIN"/>
    <property type="match status" value="1"/>
</dbReference>
<feature type="transmembrane region" description="Helical" evidence="2">
    <location>
        <begin position="177"/>
        <end position="198"/>
    </location>
</feature>
<keyword evidence="2" id="KW-0812">Transmembrane</keyword>
<sequence length="256" mass="24441">MTAPSTPSAPSEESSAPSAPSDDPAPAAAPPAAAGDPARLRAVLLVLLTFGAGTTDAVGFLGMEKVFTANMTGNIVLFGLAAGDAHGADLVRCGAATLAFALGLLAGFAVAGRPAPGRVWPPRVTAVLGVVLALQAVFLAGWALSGAGPRGGALVALIALSSAAMGAQTAAARSLAADGITTTFVTGTLTSMMGALAVGRGGAAGLRTSVILSLAAGAAVSGALMADAPVAAAALSPLVLAAVIAGAFRLHGARTG</sequence>
<feature type="transmembrane region" description="Helical" evidence="2">
    <location>
        <begin position="205"/>
        <end position="224"/>
    </location>
</feature>
<dbReference type="PANTHER" id="PTHR37314:SF4">
    <property type="entry name" value="UPF0700 TRANSMEMBRANE PROTEIN YOAK"/>
    <property type="match status" value="1"/>
</dbReference>
<dbReference type="RefSeq" id="WP_083980704.1">
    <property type="nucleotide sequence ID" value="NZ_VSFG01000002.1"/>
</dbReference>
<feature type="transmembrane region" description="Helical" evidence="2">
    <location>
        <begin position="230"/>
        <end position="250"/>
    </location>
</feature>
<feature type="transmembrane region" description="Helical" evidence="2">
    <location>
        <begin position="42"/>
        <end position="61"/>
    </location>
</feature>
<gene>
    <name evidence="3" type="ORF">FXF69_16155</name>
</gene>
<keyword evidence="4" id="KW-1185">Reference proteome</keyword>
<keyword evidence="2" id="KW-1133">Transmembrane helix</keyword>
<dbReference type="Pfam" id="PF06912">
    <property type="entry name" value="DUF1275"/>
    <property type="match status" value="1"/>
</dbReference>
<evidence type="ECO:0000256" key="2">
    <source>
        <dbReference type="SAM" id="Phobius"/>
    </source>
</evidence>
<accession>A0A5D0NR15</accession>
<dbReference type="AlphaFoldDB" id="A0A5D0NR15"/>
<protein>
    <submittedName>
        <fullName evidence="3">DUF1275 domain-containing protein</fullName>
    </submittedName>
</protein>
<proteinExistence type="predicted"/>
<evidence type="ECO:0000313" key="3">
    <source>
        <dbReference type="EMBL" id="TYB46732.1"/>
    </source>
</evidence>
<dbReference type="STRING" id="1220554.GCA_001552135_03098"/>
<dbReference type="Proteomes" id="UP000323380">
    <property type="component" value="Unassembled WGS sequence"/>
</dbReference>
<reference evidence="3 4" key="1">
    <citation type="submission" date="2019-08" db="EMBL/GenBank/DDBJ databases">
        <title>Actinomadura sp. nov. CYP1-5 isolated from mountain soil.</title>
        <authorList>
            <person name="Songsumanus A."/>
            <person name="Kuncharoen N."/>
            <person name="Kudo T."/>
            <person name="Yuki M."/>
            <person name="Igarashi Y."/>
            <person name="Tanasupawat S."/>
        </authorList>
    </citation>
    <scope>NUCLEOTIDE SEQUENCE [LARGE SCALE GENOMIC DNA]</scope>
    <source>
        <strain evidence="3 4">JCM 14158</strain>
    </source>
</reference>
<dbReference type="EMBL" id="VSFG01000002">
    <property type="protein sequence ID" value="TYB46732.1"/>
    <property type="molecule type" value="Genomic_DNA"/>
</dbReference>
<feature type="region of interest" description="Disordered" evidence="1">
    <location>
        <begin position="1"/>
        <end position="33"/>
    </location>
</feature>
<dbReference type="InterPro" id="IPR010699">
    <property type="entry name" value="DUF1275"/>
</dbReference>
<organism evidence="3 4">
    <name type="scientific">Actinomadura chibensis</name>
    <dbReference type="NCBI Taxonomy" id="392828"/>
    <lineage>
        <taxon>Bacteria</taxon>
        <taxon>Bacillati</taxon>
        <taxon>Actinomycetota</taxon>
        <taxon>Actinomycetes</taxon>
        <taxon>Streptosporangiales</taxon>
        <taxon>Thermomonosporaceae</taxon>
        <taxon>Actinomadura</taxon>
    </lineage>
</organism>
<feature type="transmembrane region" description="Helical" evidence="2">
    <location>
        <begin position="90"/>
        <end position="112"/>
    </location>
</feature>
<keyword evidence="2" id="KW-0472">Membrane</keyword>
<comment type="caution">
    <text evidence="3">The sequence shown here is derived from an EMBL/GenBank/DDBJ whole genome shotgun (WGS) entry which is preliminary data.</text>
</comment>
<evidence type="ECO:0000313" key="4">
    <source>
        <dbReference type="Proteomes" id="UP000323380"/>
    </source>
</evidence>